<dbReference type="Gene3D" id="1.10.10.10">
    <property type="entry name" value="Winged helix-like DNA-binding domain superfamily/Winged helix DNA-binding domain"/>
    <property type="match status" value="1"/>
</dbReference>
<accession>A0A3G8XTL4</accession>
<dbReference type="PROSITE" id="PS50995">
    <property type="entry name" value="HTH_MARR_2"/>
    <property type="match status" value="1"/>
</dbReference>
<gene>
    <name evidence="2" type="ORF">EIB73_01830</name>
</gene>
<keyword evidence="3" id="KW-1185">Reference proteome</keyword>
<sequence length="217" mass="25644">MELNLIIDILSELDNFQRKQPSNSTTLEDFRLYLNEQAYEKETPRNLTEKFDLDVYDLENEIAKQVIMLGRYSKQLIKKSLENHPDLVNEDFTYLFRMMDYPSLTKMQLIEKNAHEKQSGIEIIKRLVRNGLFVESPDANDKRSTRISVTEKGKKVFKESMKDITIVSKIMCGRLTDDEKIQLLESLKKLNTFHHTVYTNLKNEEPREILKMVHNDR</sequence>
<proteinExistence type="predicted"/>
<feature type="domain" description="HTH marR-type" evidence="1">
    <location>
        <begin position="59"/>
        <end position="192"/>
    </location>
</feature>
<dbReference type="PANTHER" id="PTHR33164">
    <property type="entry name" value="TRANSCRIPTIONAL REGULATOR, MARR FAMILY"/>
    <property type="match status" value="1"/>
</dbReference>
<organism evidence="2 3">
    <name type="scientific">Kaistella carnis</name>
    <dbReference type="NCBI Taxonomy" id="1241979"/>
    <lineage>
        <taxon>Bacteria</taxon>
        <taxon>Pseudomonadati</taxon>
        <taxon>Bacteroidota</taxon>
        <taxon>Flavobacteriia</taxon>
        <taxon>Flavobacteriales</taxon>
        <taxon>Weeksellaceae</taxon>
        <taxon>Chryseobacterium group</taxon>
        <taxon>Kaistella</taxon>
    </lineage>
</organism>
<dbReference type="GO" id="GO:0006950">
    <property type="term" value="P:response to stress"/>
    <property type="evidence" value="ECO:0007669"/>
    <property type="project" value="TreeGrafter"/>
</dbReference>
<dbReference type="RefSeq" id="WP_125022084.1">
    <property type="nucleotide sequence ID" value="NZ_CP034159.1"/>
</dbReference>
<evidence type="ECO:0000259" key="1">
    <source>
        <dbReference type="PROSITE" id="PS50995"/>
    </source>
</evidence>
<evidence type="ECO:0000313" key="2">
    <source>
        <dbReference type="EMBL" id="AZI31991.1"/>
    </source>
</evidence>
<dbReference type="GO" id="GO:0003700">
    <property type="term" value="F:DNA-binding transcription factor activity"/>
    <property type="evidence" value="ECO:0007669"/>
    <property type="project" value="InterPro"/>
</dbReference>
<dbReference type="KEGG" id="ccas:EIB73_01830"/>
<dbReference type="AlphaFoldDB" id="A0A3G8XTL4"/>
<dbReference type="InterPro" id="IPR000835">
    <property type="entry name" value="HTH_MarR-typ"/>
</dbReference>
<name>A0A3G8XTL4_9FLAO</name>
<dbReference type="InterPro" id="IPR036388">
    <property type="entry name" value="WH-like_DNA-bd_sf"/>
</dbReference>
<dbReference type="PANTHER" id="PTHR33164:SF43">
    <property type="entry name" value="HTH-TYPE TRANSCRIPTIONAL REPRESSOR YETL"/>
    <property type="match status" value="1"/>
</dbReference>
<protein>
    <submittedName>
        <fullName evidence="2">MarR family transcriptional regulator</fullName>
    </submittedName>
</protein>
<dbReference type="SUPFAM" id="SSF46785">
    <property type="entry name" value="Winged helix' DNA-binding domain"/>
    <property type="match status" value="1"/>
</dbReference>
<dbReference type="InterPro" id="IPR039422">
    <property type="entry name" value="MarR/SlyA-like"/>
</dbReference>
<dbReference type="Pfam" id="PF13463">
    <property type="entry name" value="HTH_27"/>
    <property type="match status" value="1"/>
</dbReference>
<dbReference type="EMBL" id="CP034159">
    <property type="protein sequence ID" value="AZI31991.1"/>
    <property type="molecule type" value="Genomic_DNA"/>
</dbReference>
<reference evidence="3" key="1">
    <citation type="submission" date="2018-11" db="EMBL/GenBank/DDBJ databases">
        <title>Proposal to divide the Flavobacteriaceae and reorganize its genera based on Amino Acid Identity values calculated from whole genome sequences.</title>
        <authorList>
            <person name="Nicholson A.C."/>
            <person name="Gulvik C.A."/>
            <person name="Whitney A.M."/>
            <person name="Humrighouse B.W."/>
            <person name="Bell M."/>
            <person name="Holmes B."/>
            <person name="Steigerwalt A.G."/>
            <person name="Villarma A."/>
            <person name="Sheth M."/>
            <person name="Batra D."/>
            <person name="Pryor J."/>
            <person name="Bernardet J.-F."/>
            <person name="Hugo C."/>
            <person name="Kampfer P."/>
            <person name="Newman J.D."/>
            <person name="McQuiston J.R."/>
        </authorList>
    </citation>
    <scope>NUCLEOTIDE SEQUENCE [LARGE SCALE GENOMIC DNA]</scope>
    <source>
        <strain evidence="3">G0081</strain>
    </source>
</reference>
<dbReference type="SMART" id="SM00347">
    <property type="entry name" value="HTH_MARR"/>
    <property type="match status" value="1"/>
</dbReference>
<evidence type="ECO:0000313" key="3">
    <source>
        <dbReference type="Proteomes" id="UP000270185"/>
    </source>
</evidence>
<dbReference type="Proteomes" id="UP000270185">
    <property type="component" value="Chromosome"/>
</dbReference>
<dbReference type="InterPro" id="IPR036390">
    <property type="entry name" value="WH_DNA-bd_sf"/>
</dbReference>
<dbReference type="OrthoDB" id="961069at2"/>